<keyword evidence="8" id="KW-0539">Nucleus</keyword>
<evidence type="ECO:0000313" key="11">
    <source>
        <dbReference type="Proteomes" id="UP000789390"/>
    </source>
</evidence>
<keyword evidence="4" id="KW-0805">Transcription regulation</keyword>
<dbReference type="Proteomes" id="UP000789390">
    <property type="component" value="Unassembled WGS sequence"/>
</dbReference>
<comment type="subcellular location">
    <subcellularLocation>
        <location evidence="1">Nucleus</location>
    </subcellularLocation>
</comment>
<comment type="similarity">
    <text evidence="2">Belongs to the Mediator complex subunit 28 family.</text>
</comment>
<keyword evidence="5" id="KW-0175">Coiled coil</keyword>
<evidence type="ECO:0000256" key="8">
    <source>
        <dbReference type="ARBA" id="ARBA00023242"/>
    </source>
</evidence>
<evidence type="ECO:0000256" key="9">
    <source>
        <dbReference type="ARBA" id="ARBA00031964"/>
    </source>
</evidence>
<protein>
    <recommendedName>
        <fullName evidence="3">Mediator of RNA polymerase II transcription subunit 28</fullName>
    </recommendedName>
    <alternativeName>
        <fullName evidence="9">Mediator complex subunit 28</fullName>
    </alternativeName>
</protein>
<dbReference type="InterPro" id="IPR021640">
    <property type="entry name" value="Mediator_Med28"/>
</dbReference>
<dbReference type="PANTHER" id="PTHR13512">
    <property type="entry name" value="MEDIATOR COMPLEX SUBUNIT 28"/>
    <property type="match status" value="1"/>
</dbReference>
<dbReference type="OrthoDB" id="2286203at2759"/>
<evidence type="ECO:0000256" key="6">
    <source>
        <dbReference type="ARBA" id="ARBA00023159"/>
    </source>
</evidence>
<accession>A0A8J2S4U5</accession>
<evidence type="ECO:0000256" key="7">
    <source>
        <dbReference type="ARBA" id="ARBA00023163"/>
    </source>
</evidence>
<dbReference type="Pfam" id="PF11594">
    <property type="entry name" value="Med28"/>
    <property type="match status" value="1"/>
</dbReference>
<gene>
    <name evidence="10" type="ORF">DGAL_LOCUS16939</name>
</gene>
<organism evidence="10 11">
    <name type="scientific">Daphnia galeata</name>
    <dbReference type="NCBI Taxonomy" id="27404"/>
    <lineage>
        <taxon>Eukaryota</taxon>
        <taxon>Metazoa</taxon>
        <taxon>Ecdysozoa</taxon>
        <taxon>Arthropoda</taxon>
        <taxon>Crustacea</taxon>
        <taxon>Branchiopoda</taxon>
        <taxon>Diplostraca</taxon>
        <taxon>Cladocera</taxon>
        <taxon>Anomopoda</taxon>
        <taxon>Daphniidae</taxon>
        <taxon>Daphnia</taxon>
    </lineage>
</organism>
<evidence type="ECO:0000256" key="5">
    <source>
        <dbReference type="ARBA" id="ARBA00023054"/>
    </source>
</evidence>
<dbReference type="AlphaFoldDB" id="A0A8J2S4U5"/>
<name>A0A8J2S4U5_9CRUS</name>
<dbReference type="PANTHER" id="PTHR13512:SF2">
    <property type="entry name" value="MEDIATOR OF RNA POLYMERASE II TRANSCRIPTION SUBUNIT 28"/>
    <property type="match status" value="1"/>
</dbReference>
<keyword evidence="11" id="KW-1185">Reference proteome</keyword>
<keyword evidence="6" id="KW-0010">Activator</keyword>
<evidence type="ECO:0000256" key="3">
    <source>
        <dbReference type="ARBA" id="ARBA00019683"/>
    </source>
</evidence>
<keyword evidence="7" id="KW-0804">Transcription</keyword>
<evidence type="ECO:0000256" key="1">
    <source>
        <dbReference type="ARBA" id="ARBA00004123"/>
    </source>
</evidence>
<dbReference type="GO" id="GO:0016592">
    <property type="term" value="C:mediator complex"/>
    <property type="evidence" value="ECO:0007669"/>
    <property type="project" value="TreeGrafter"/>
</dbReference>
<dbReference type="EMBL" id="CAKKLH010000336">
    <property type="protein sequence ID" value="CAH0113137.1"/>
    <property type="molecule type" value="Genomic_DNA"/>
</dbReference>
<sequence length="192" mass="22074">MKNQSRVRDSGLDEVWSLDRFQFQIDGNVVRDRQKSKQMMASDHSNHGLLANNTNLVDDFEEAFQGIISGFTKEDGLSHTQDNKEELRTDAEQNVAKFIEVAKQMETFFLQRRLQISVLKPEQLIKEDCSELKQELARKDELIKKHYEKISIWLNMLGEPQPAPVANGIPIVEGTSASQQQQPNPNIPFQHR</sequence>
<evidence type="ECO:0000313" key="10">
    <source>
        <dbReference type="EMBL" id="CAH0113137.1"/>
    </source>
</evidence>
<evidence type="ECO:0000256" key="2">
    <source>
        <dbReference type="ARBA" id="ARBA00005571"/>
    </source>
</evidence>
<reference evidence="10" key="1">
    <citation type="submission" date="2021-11" db="EMBL/GenBank/DDBJ databases">
        <authorList>
            <person name="Schell T."/>
        </authorList>
    </citation>
    <scope>NUCLEOTIDE SEQUENCE</scope>
    <source>
        <strain evidence="10">M5</strain>
    </source>
</reference>
<comment type="caution">
    <text evidence="10">The sequence shown here is derived from an EMBL/GenBank/DDBJ whole genome shotgun (WGS) entry which is preliminary data.</text>
</comment>
<evidence type="ECO:0000256" key="4">
    <source>
        <dbReference type="ARBA" id="ARBA00023015"/>
    </source>
</evidence>
<proteinExistence type="inferred from homology"/>